<organism evidence="8 9">
    <name type="scientific">Escallonia rubra</name>
    <dbReference type="NCBI Taxonomy" id="112253"/>
    <lineage>
        <taxon>Eukaryota</taxon>
        <taxon>Viridiplantae</taxon>
        <taxon>Streptophyta</taxon>
        <taxon>Embryophyta</taxon>
        <taxon>Tracheophyta</taxon>
        <taxon>Spermatophyta</taxon>
        <taxon>Magnoliopsida</taxon>
        <taxon>eudicotyledons</taxon>
        <taxon>Gunneridae</taxon>
        <taxon>Pentapetalae</taxon>
        <taxon>asterids</taxon>
        <taxon>campanulids</taxon>
        <taxon>Escalloniales</taxon>
        <taxon>Escalloniaceae</taxon>
        <taxon>Escallonia</taxon>
    </lineage>
</organism>
<dbReference type="Gene3D" id="1.10.510.10">
    <property type="entry name" value="Transferase(Phosphotransferase) domain 1"/>
    <property type="match status" value="1"/>
</dbReference>
<dbReference type="Pfam" id="PF00069">
    <property type="entry name" value="Pkinase"/>
    <property type="match status" value="1"/>
</dbReference>
<dbReference type="PROSITE" id="PS50011">
    <property type="entry name" value="PROTEIN_KINASE_DOM"/>
    <property type="match status" value="1"/>
</dbReference>
<dbReference type="InterPro" id="IPR011009">
    <property type="entry name" value="Kinase-like_dom_sf"/>
</dbReference>
<keyword evidence="1" id="KW-0723">Serine/threonine-protein kinase</keyword>
<name>A0AA88RAJ9_9ASTE</name>
<evidence type="ECO:0000256" key="2">
    <source>
        <dbReference type="ARBA" id="ARBA00022679"/>
    </source>
</evidence>
<dbReference type="Proteomes" id="UP001187471">
    <property type="component" value="Unassembled WGS sequence"/>
</dbReference>
<dbReference type="EMBL" id="JAVXUO010002204">
    <property type="protein sequence ID" value="KAK2975341.1"/>
    <property type="molecule type" value="Genomic_DNA"/>
</dbReference>
<evidence type="ECO:0000259" key="7">
    <source>
        <dbReference type="PROSITE" id="PS50011"/>
    </source>
</evidence>
<keyword evidence="6" id="KW-0472">Membrane</keyword>
<evidence type="ECO:0000313" key="9">
    <source>
        <dbReference type="Proteomes" id="UP001187471"/>
    </source>
</evidence>
<dbReference type="AlphaFoldDB" id="A0AA88RAJ9"/>
<protein>
    <recommendedName>
        <fullName evidence="7">Protein kinase domain-containing protein</fullName>
    </recommendedName>
</protein>
<evidence type="ECO:0000256" key="1">
    <source>
        <dbReference type="ARBA" id="ARBA00022527"/>
    </source>
</evidence>
<dbReference type="PANTHER" id="PTHR27002">
    <property type="entry name" value="RECEPTOR-LIKE SERINE/THREONINE-PROTEIN KINASE SD1-8"/>
    <property type="match status" value="1"/>
</dbReference>
<feature type="domain" description="Protein kinase" evidence="7">
    <location>
        <begin position="1"/>
        <end position="198"/>
    </location>
</feature>
<keyword evidence="4" id="KW-0418">Kinase</keyword>
<dbReference type="GO" id="GO:0005886">
    <property type="term" value="C:plasma membrane"/>
    <property type="evidence" value="ECO:0007669"/>
    <property type="project" value="TreeGrafter"/>
</dbReference>
<evidence type="ECO:0000256" key="5">
    <source>
        <dbReference type="ARBA" id="ARBA00022840"/>
    </source>
</evidence>
<feature type="transmembrane region" description="Helical" evidence="6">
    <location>
        <begin position="103"/>
        <end position="124"/>
    </location>
</feature>
<evidence type="ECO:0000313" key="8">
    <source>
        <dbReference type="EMBL" id="KAK2975341.1"/>
    </source>
</evidence>
<keyword evidence="6" id="KW-1133">Transmembrane helix</keyword>
<dbReference type="PANTHER" id="PTHR27002:SF181">
    <property type="entry name" value="RECEPTOR-LIKE SERINE_THREONINE-PROTEIN KINASE"/>
    <property type="match status" value="1"/>
</dbReference>
<evidence type="ECO:0000256" key="4">
    <source>
        <dbReference type="ARBA" id="ARBA00022777"/>
    </source>
</evidence>
<keyword evidence="5" id="KW-0067">ATP-binding</keyword>
<gene>
    <name evidence="8" type="ORF">RJ640_009695</name>
</gene>
<dbReference type="InterPro" id="IPR008271">
    <property type="entry name" value="Ser/Thr_kinase_AS"/>
</dbReference>
<keyword evidence="9" id="KW-1185">Reference proteome</keyword>
<dbReference type="GO" id="GO:0005524">
    <property type="term" value="F:ATP binding"/>
    <property type="evidence" value="ECO:0007669"/>
    <property type="project" value="UniProtKB-KW"/>
</dbReference>
<keyword evidence="2" id="KW-0808">Transferase</keyword>
<proteinExistence type="predicted"/>
<keyword evidence="3" id="KW-0547">Nucleotide-binding</keyword>
<dbReference type="SUPFAM" id="SSF56112">
    <property type="entry name" value="Protein kinase-like (PK-like)"/>
    <property type="match status" value="1"/>
</dbReference>
<accession>A0AA88RAJ9</accession>
<evidence type="ECO:0000256" key="3">
    <source>
        <dbReference type="ARBA" id="ARBA00022741"/>
    </source>
</evidence>
<evidence type="ECO:0000256" key="6">
    <source>
        <dbReference type="SAM" id="Phobius"/>
    </source>
</evidence>
<dbReference type="InterPro" id="IPR000719">
    <property type="entry name" value="Prot_kinase_dom"/>
</dbReference>
<sequence length="198" mass="22630">MPTRIKVVEAKAVDKVSVKVMAEAAVDKLSTKIMNQVWNFVHREDQVKENVAITNAKTRKRLNVSHVIGMDTTIENVETFQRRKSFIPSQGKKLTFWQMKRKAYYLADLNASILSMGLLGALIIHRDIKPSNVLLDSNIDPEISDFNLARSLQKARQEQIQTEWLEHSDVYMSPEYAVDGLFSVKFDVFSFGVLVLEQ</sequence>
<comment type="caution">
    <text evidence="8">The sequence shown here is derived from an EMBL/GenBank/DDBJ whole genome shotgun (WGS) entry which is preliminary data.</text>
</comment>
<reference evidence="8" key="1">
    <citation type="submission" date="2022-12" db="EMBL/GenBank/DDBJ databases">
        <title>Draft genome assemblies for two species of Escallonia (Escalloniales).</title>
        <authorList>
            <person name="Chanderbali A."/>
            <person name="Dervinis C."/>
            <person name="Anghel I."/>
            <person name="Soltis D."/>
            <person name="Soltis P."/>
            <person name="Zapata F."/>
        </authorList>
    </citation>
    <scope>NUCLEOTIDE SEQUENCE</scope>
    <source>
        <strain evidence="8">UCBG92.1500</strain>
        <tissue evidence="8">Leaf</tissue>
    </source>
</reference>
<dbReference type="PROSITE" id="PS00108">
    <property type="entry name" value="PROTEIN_KINASE_ST"/>
    <property type="match status" value="1"/>
</dbReference>
<dbReference type="GO" id="GO:0004674">
    <property type="term" value="F:protein serine/threonine kinase activity"/>
    <property type="evidence" value="ECO:0007669"/>
    <property type="project" value="UniProtKB-KW"/>
</dbReference>
<keyword evidence="6" id="KW-0812">Transmembrane</keyword>